<name>A0AA40CBP7_9PEZI</name>
<evidence type="ECO:0000313" key="3">
    <source>
        <dbReference type="Proteomes" id="UP001175000"/>
    </source>
</evidence>
<feature type="compositionally biased region" description="Polar residues" evidence="1">
    <location>
        <begin position="584"/>
        <end position="593"/>
    </location>
</feature>
<feature type="region of interest" description="Disordered" evidence="1">
    <location>
        <begin position="914"/>
        <end position="982"/>
    </location>
</feature>
<feature type="region of interest" description="Disordered" evidence="1">
    <location>
        <begin position="1141"/>
        <end position="1162"/>
    </location>
</feature>
<feature type="compositionally biased region" description="Polar residues" evidence="1">
    <location>
        <begin position="1567"/>
        <end position="1580"/>
    </location>
</feature>
<feature type="region of interest" description="Disordered" evidence="1">
    <location>
        <begin position="1497"/>
        <end position="1580"/>
    </location>
</feature>
<dbReference type="Proteomes" id="UP001175000">
    <property type="component" value="Unassembled WGS sequence"/>
</dbReference>
<feature type="compositionally biased region" description="Basic and acidic residues" evidence="1">
    <location>
        <begin position="931"/>
        <end position="940"/>
    </location>
</feature>
<feature type="compositionally biased region" description="Low complexity" evidence="1">
    <location>
        <begin position="1092"/>
        <end position="1105"/>
    </location>
</feature>
<feature type="region of interest" description="Disordered" evidence="1">
    <location>
        <begin position="1086"/>
        <end position="1129"/>
    </location>
</feature>
<sequence length="1762" mass="190080">MAWWDSKNRHRSVGATSRVRSSVALCPVASVPTPPASPKNKRRLALGDAFPVLEPQPRRSTNMTMDQRRAQLSPIFEAQPALPSAPALVVHVEIQFTDPIIRSRYTRSYGSSPNFTPSPKICKGLLRRIERCSEELLTRKDSGALGMLKDGTFERKPLRYEIAFRISTREGGEWAERTYRSYQKQPLTVALTKDIIVASHRIVGLFLRRHDKDFRWLDGTVRDASIEGSQTMSPSVDGPLSLLCVPRSRFLESSQSFEFVPGYTVELSFRSRDPRRPVPLFVREVRVNSEQTAPLTLFLSEHILWQGLQAANRQLEPKKRDFDTHLGRCPGSGCHHSDEESLKVELRITNNLGPVHDDMSRTVHSKLALFPDIDDCERFFQGIEAAVRRIRDEADGKLTALNDFELRIVQLKGSGWSVHQLAMFSLDSSVSYGRRTIQAALDRVQTGIADVLRGFDVAIHISGHKRGHLILDKAIVAHAKRGGPREVFSSPEDEQKIFTSRLKARIQKDIDKVFEDTCSIDDIPEEERPATPCTVVVGADASTSEPSDFGSLPPTPIKNSPKARVQRMFSLSSRRSTRADTESLRSVGSNNDLRSAGDASESRSSRAFSVASEDLSEGPSILYEERPSPYLRSPIKPGQRRFPLVSRRYSSRISNVSNASTLIEEFPGGFEDVGSAGSAHDPDVPRVELRNVAVEAPEAKRALEDESGQGLQKSGLKEIGDALSSMTRGEAKSDDVDVHARMNLVAEPRINLTDGSVFDAECQSGTKAKSQARMDTPEQTFEDAEEFASGPDPAQIANPFSPAHDIPSPGIEIYSTAPSTPGLSWGADSSPRNSISATPTDQRTVSGTSVRNFEPESESDDADMGVEATINEVSVCKSVDDDSNARPIVGLAQVGCHESLRGVGSDEAAAADRQYNDDALATDLSSFTDKLGAEPSHEPPEECGSPGADSPTSDIREAATEQNTSLMSETISAPDTPGTDEAFGPANLWRIVASDATGVAVPVPVLELQPNLKRQVNKPLGPVDLWGILKGDEISAQEGPVARVVPVSETISIPEIAAQEVTEGPAAGDPEPKDIQDEAALENSIVEEDVPEQTVQEEQVPQQSVPKDHTSEEAAQEDPAAAKKSLPEEIAVEELAQEELVAEVVPEETARDVPDTGPQTDAVPEAAIPEVVAPENTLGNEVVGPVSLWGILRGNETTTAPEPEVQTDSKWVVVEPGNCTSIESAQSEIAEAEVIPESADQRPDPVQTPEVPAEASIDQEKADAKLPADEHKAESDSENAAVDTVEVINHDSGGGDGNLASVEVGPAEKTRALRIESAEISLPESVAVASEVSEIHEVVEVTPQDNTVTEEPEVADKKVVTETQDVASVGTTPGSHAVLPVVESLETGENVVDNQIGEDDSAVELTTSNINEIPKSTICNDTDSVQQEDAVVPDTAEEAIEPAEFEEPKVEAPEIETRAPVAGEEETTVDSDIQLTSGTITAKPSDAHKIDIEVAKEQDTRGSQIHDDAAGFKGDSGSEIANLEPEVSDDKPAVAPEISVQDFAPTAPEHPLVTDDVALSDTVGDVGQQTPEPKSDESLLTNRTTLNPTYLAPSHGPSPRTSLSSVSVSDWSDIQSVVNTSRDSVDTAYRASYEARKTAMCAQSPERCQSRPQTAGFLGLRESRLVEVGLRGALGDSRSRRLSLPLQNLESVQDAGVSSGEVTLVEPASSSVAEDKFKKTKTKILRSKKDEEVKAGAPVLPRVMMLVAGVFALGKVLKGPSH</sequence>
<organism evidence="2 3">
    <name type="scientific">Immersiella caudata</name>
    <dbReference type="NCBI Taxonomy" id="314043"/>
    <lineage>
        <taxon>Eukaryota</taxon>
        <taxon>Fungi</taxon>
        <taxon>Dikarya</taxon>
        <taxon>Ascomycota</taxon>
        <taxon>Pezizomycotina</taxon>
        <taxon>Sordariomycetes</taxon>
        <taxon>Sordariomycetidae</taxon>
        <taxon>Sordariales</taxon>
        <taxon>Lasiosphaeriaceae</taxon>
        <taxon>Immersiella</taxon>
    </lineage>
</organism>
<feature type="compositionally biased region" description="Basic and acidic residues" evidence="1">
    <location>
        <begin position="1258"/>
        <end position="1275"/>
    </location>
</feature>
<feature type="region of interest" description="Disordered" evidence="1">
    <location>
        <begin position="763"/>
        <end position="866"/>
    </location>
</feature>
<keyword evidence="3" id="KW-1185">Reference proteome</keyword>
<feature type="region of interest" description="Disordered" evidence="1">
    <location>
        <begin position="1233"/>
        <end position="1281"/>
    </location>
</feature>
<feature type="compositionally biased region" description="Acidic residues" evidence="1">
    <location>
        <begin position="855"/>
        <end position="864"/>
    </location>
</feature>
<feature type="compositionally biased region" description="Basic and acidic residues" evidence="1">
    <location>
        <begin position="1497"/>
        <end position="1510"/>
    </location>
</feature>
<feature type="region of interest" description="Disordered" evidence="1">
    <location>
        <begin position="1055"/>
        <end position="1074"/>
    </location>
</feature>
<feature type="region of interest" description="Disordered" evidence="1">
    <location>
        <begin position="541"/>
        <end position="621"/>
    </location>
</feature>
<feature type="compositionally biased region" description="Polar residues" evidence="1">
    <location>
        <begin position="830"/>
        <end position="851"/>
    </location>
</feature>
<dbReference type="EMBL" id="JAULSU010000001">
    <property type="protein sequence ID" value="KAK0632856.1"/>
    <property type="molecule type" value="Genomic_DNA"/>
</dbReference>
<evidence type="ECO:0000256" key="1">
    <source>
        <dbReference type="SAM" id="MobiDB-lite"/>
    </source>
</evidence>
<proteinExistence type="predicted"/>
<feature type="compositionally biased region" description="Polar residues" evidence="1">
    <location>
        <begin position="960"/>
        <end position="973"/>
    </location>
</feature>
<evidence type="ECO:0000313" key="2">
    <source>
        <dbReference type="EMBL" id="KAK0632856.1"/>
    </source>
</evidence>
<protein>
    <submittedName>
        <fullName evidence="2">Uncharacterized protein</fullName>
    </submittedName>
</protein>
<gene>
    <name evidence="2" type="ORF">B0T14DRAFT_505281</name>
</gene>
<accession>A0AA40CBP7</accession>
<comment type="caution">
    <text evidence="2">The sequence shown here is derived from an EMBL/GenBank/DDBJ whole genome shotgun (WGS) entry which is preliminary data.</text>
</comment>
<reference evidence="2" key="1">
    <citation type="submission" date="2023-06" db="EMBL/GenBank/DDBJ databases">
        <title>Genome-scale phylogeny and comparative genomics of the fungal order Sordariales.</title>
        <authorList>
            <consortium name="Lawrence Berkeley National Laboratory"/>
            <person name="Hensen N."/>
            <person name="Bonometti L."/>
            <person name="Westerberg I."/>
            <person name="Brannstrom I.O."/>
            <person name="Guillou S."/>
            <person name="Cros-Aarteil S."/>
            <person name="Calhoun S."/>
            <person name="Haridas S."/>
            <person name="Kuo A."/>
            <person name="Mondo S."/>
            <person name="Pangilinan J."/>
            <person name="Riley R."/>
            <person name="Labutti K."/>
            <person name="Andreopoulos B."/>
            <person name="Lipzen A."/>
            <person name="Chen C."/>
            <person name="Yanf M."/>
            <person name="Daum C."/>
            <person name="Ng V."/>
            <person name="Clum A."/>
            <person name="Steindorff A."/>
            <person name="Ohm R."/>
            <person name="Martin F."/>
            <person name="Silar P."/>
            <person name="Natvig D."/>
            <person name="Lalanne C."/>
            <person name="Gautier V."/>
            <person name="Ament-Velasquez S.L."/>
            <person name="Kruys A."/>
            <person name="Hutchinson M.I."/>
            <person name="Powell A.J."/>
            <person name="Barry K."/>
            <person name="Miller A.N."/>
            <person name="Grigoriev I.V."/>
            <person name="Debuchy R."/>
            <person name="Gladieux P."/>
            <person name="Thoren M.H."/>
            <person name="Johannesson H."/>
        </authorList>
    </citation>
    <scope>NUCLEOTIDE SEQUENCE</scope>
    <source>
        <strain evidence="2">CBS 606.72</strain>
    </source>
</reference>